<dbReference type="InterPro" id="IPR006626">
    <property type="entry name" value="PbH1"/>
</dbReference>
<accession>A0A7C0Y527</accession>
<dbReference type="EMBL" id="DRBS01000259">
    <property type="protein sequence ID" value="HDD44581.1"/>
    <property type="molecule type" value="Genomic_DNA"/>
</dbReference>
<dbReference type="SUPFAM" id="SSF51126">
    <property type="entry name" value="Pectin lyase-like"/>
    <property type="match status" value="1"/>
</dbReference>
<dbReference type="AlphaFoldDB" id="A0A7C0Y527"/>
<organism evidence="2">
    <name type="scientific">Desulfofervidus auxilii</name>
    <dbReference type="NCBI Taxonomy" id="1621989"/>
    <lineage>
        <taxon>Bacteria</taxon>
        <taxon>Pseudomonadati</taxon>
        <taxon>Thermodesulfobacteriota</taxon>
        <taxon>Candidatus Desulfofervidia</taxon>
        <taxon>Candidatus Desulfofervidales</taxon>
        <taxon>Candidatus Desulfofervidaceae</taxon>
        <taxon>Candidatus Desulfofervidus</taxon>
    </lineage>
</organism>
<evidence type="ECO:0000313" key="2">
    <source>
        <dbReference type="EMBL" id="HDD44581.1"/>
    </source>
</evidence>
<dbReference type="InterPro" id="IPR012334">
    <property type="entry name" value="Pectin_lyas_fold"/>
</dbReference>
<name>A0A7C0Y527_DESA2</name>
<dbReference type="InterPro" id="IPR011050">
    <property type="entry name" value="Pectin_lyase_fold/virulence"/>
</dbReference>
<dbReference type="Gene3D" id="2.160.20.10">
    <property type="entry name" value="Single-stranded right-handed beta-helix, Pectin lyase-like"/>
    <property type="match status" value="1"/>
</dbReference>
<sequence>MRAAIFPKVIVDDWIVKGGPWVDVRSYDSLANAVSAIGSSNVTLFIPNTQTVSSDLTIPENITLYFLYPGKITVNSGCTLTINGGIIASLYQIFDGDGTITGNPKIEAVYPEWFGAKGDEVTDDAKAFHKCISFIKNAIYNKIILQKTTYLVTSYQTSNYILYIDFPVIIEGNGAILKKGQDGYCLVIEGTDTNYLDFVEISNLEIDGNSKGLQCLTLNYIKKVNFKNIKAHNTATDDCISIARSEQVSLNNIEAYEAGSWPLFFHLVNDLRVEGFKGYNSTADIDVIDIKNCENVKLKNIIISNSARYGIRIRNSGLKTLKTLFIENVDITSDWDGISVIADQEDGTSSDIYSIMLLNISTKRIEVTGYSATPVRCVYVSNLKSEDWGGDYATAFKYSEIIKIENSYFDKGLYGICNAQNCKLVSVDGNVIKNVGEGSTINRPVISILNTEHLYVENNVVEGGSKTGYLVEDTSDTKIVPVIKNNKLFNVAELFNGDIYTTFSDGDTTPSVANKKYFKEANTSATSITTFDDGISGQEIVIIFTSDDGTGKSYTTIVHGSGIYLKGGTNVTPDTNTTMSFVYDGSNWYEL</sequence>
<gene>
    <name evidence="2" type="ORF">ENG63_06965</name>
</gene>
<protein>
    <recommendedName>
        <fullName evidence="1">Depolymerase 2 capsule K5-specific C-terminal domain-containing protein</fullName>
    </recommendedName>
</protein>
<reference evidence="2" key="1">
    <citation type="journal article" date="2020" name="mSystems">
        <title>Genome- and Community-Level Interaction Insights into Carbon Utilization and Element Cycling Functions of Hydrothermarchaeota in Hydrothermal Sediment.</title>
        <authorList>
            <person name="Zhou Z."/>
            <person name="Liu Y."/>
            <person name="Xu W."/>
            <person name="Pan J."/>
            <person name="Luo Z.H."/>
            <person name="Li M."/>
        </authorList>
    </citation>
    <scope>NUCLEOTIDE SEQUENCE [LARGE SCALE GENOMIC DNA]</scope>
    <source>
        <strain evidence="2">HyVt-233</strain>
    </source>
</reference>
<feature type="domain" description="Depolymerase 2 capsule K5-specific C-terminal" evidence="1">
    <location>
        <begin position="521"/>
        <end position="589"/>
    </location>
</feature>
<dbReference type="InterPro" id="IPR057996">
    <property type="entry name" value="K52_C"/>
</dbReference>
<dbReference type="SMART" id="SM00710">
    <property type="entry name" value="PbH1"/>
    <property type="match status" value="6"/>
</dbReference>
<evidence type="ECO:0000259" key="1">
    <source>
        <dbReference type="Pfam" id="PF25692"/>
    </source>
</evidence>
<dbReference type="Proteomes" id="UP000886289">
    <property type="component" value="Unassembled WGS sequence"/>
</dbReference>
<proteinExistence type="predicted"/>
<dbReference type="Pfam" id="PF25692">
    <property type="entry name" value="Phage_depo_C"/>
    <property type="match status" value="1"/>
</dbReference>
<comment type="caution">
    <text evidence="2">The sequence shown here is derived from an EMBL/GenBank/DDBJ whole genome shotgun (WGS) entry which is preliminary data.</text>
</comment>